<dbReference type="PANTHER" id="PTHR11122:SF13">
    <property type="entry name" value="GLUCOSE-6-PHOSPHATE 1-EPIMERASE"/>
    <property type="match status" value="1"/>
</dbReference>
<dbReference type="GO" id="GO:0005975">
    <property type="term" value="P:carbohydrate metabolic process"/>
    <property type="evidence" value="ECO:0007669"/>
    <property type="project" value="InterPro"/>
</dbReference>
<comment type="caution">
    <text evidence="1">The sequence shown here is derived from an EMBL/GenBank/DDBJ whole genome shotgun (WGS) entry which is preliminary data.</text>
</comment>
<sequence length="293" mass="33461">MITLKNQYLTVTINEFGAELTSVQENDADHIEYIWQADPNYWKRHAPVLFPIVGRLKDNQYQYNNQTYEMTQHGFARDNFFEVKNQDESSVDLELTDSPETLKKYPFKFRLVISYKLTGHALKVSLSVFNPNTDELLFSIGAHPGFNVPLIAGQGTFKDAFVRVAPKKDYRRIPLKPPYSNPDDQQTLDFTKPMPLKHKLFDSDALVLDLNQQETTVMLSSTANDHGVAVTVFNAPYVGIWSPYPKKAPFACIEPWWGLADTVHANGKLEDKFAINKLASGHQFDAKYEISFF</sequence>
<evidence type="ECO:0000313" key="1">
    <source>
        <dbReference type="EMBL" id="KRL23438.1"/>
    </source>
</evidence>
<organism evidence="1 2">
    <name type="scientific">Lentilactobacillus kisonensis DSM 19906 = JCM 15041</name>
    <dbReference type="NCBI Taxonomy" id="1423766"/>
    <lineage>
        <taxon>Bacteria</taxon>
        <taxon>Bacillati</taxon>
        <taxon>Bacillota</taxon>
        <taxon>Bacilli</taxon>
        <taxon>Lactobacillales</taxon>
        <taxon>Lactobacillaceae</taxon>
        <taxon>Lentilactobacillus</taxon>
    </lineage>
</organism>
<dbReference type="InterPro" id="IPR037481">
    <property type="entry name" value="LacX"/>
</dbReference>
<dbReference type="CDD" id="cd09024">
    <property type="entry name" value="Aldose_epim_lacX"/>
    <property type="match status" value="1"/>
</dbReference>
<reference evidence="1 2" key="1">
    <citation type="journal article" date="2015" name="Genome Announc.">
        <title>Expanding the biotechnology potential of lactobacilli through comparative genomics of 213 strains and associated genera.</title>
        <authorList>
            <person name="Sun Z."/>
            <person name="Harris H.M."/>
            <person name="McCann A."/>
            <person name="Guo C."/>
            <person name="Argimon S."/>
            <person name="Zhang W."/>
            <person name="Yang X."/>
            <person name="Jeffery I.B."/>
            <person name="Cooney J.C."/>
            <person name="Kagawa T.F."/>
            <person name="Liu W."/>
            <person name="Song Y."/>
            <person name="Salvetti E."/>
            <person name="Wrobel A."/>
            <person name="Rasinkangas P."/>
            <person name="Parkhill J."/>
            <person name="Rea M.C."/>
            <person name="O'Sullivan O."/>
            <person name="Ritari J."/>
            <person name="Douillard F.P."/>
            <person name="Paul Ross R."/>
            <person name="Yang R."/>
            <person name="Briner A.E."/>
            <person name="Felis G.E."/>
            <person name="de Vos W.M."/>
            <person name="Barrangou R."/>
            <person name="Klaenhammer T.R."/>
            <person name="Caufield P.W."/>
            <person name="Cui Y."/>
            <person name="Zhang H."/>
            <person name="O'Toole P.W."/>
        </authorList>
    </citation>
    <scope>NUCLEOTIDE SEQUENCE [LARGE SCALE GENOMIC DNA]</scope>
    <source>
        <strain evidence="1 2">DSM 19906</strain>
    </source>
</reference>
<dbReference type="GO" id="GO:0016853">
    <property type="term" value="F:isomerase activity"/>
    <property type="evidence" value="ECO:0007669"/>
    <property type="project" value="InterPro"/>
</dbReference>
<keyword evidence="2" id="KW-1185">Reference proteome</keyword>
<dbReference type="PANTHER" id="PTHR11122">
    <property type="entry name" value="APOSPORY-ASSOCIATED PROTEIN C-RELATED"/>
    <property type="match status" value="1"/>
</dbReference>
<protein>
    <submittedName>
        <fullName evidence="1">Aldose 1-epimerase</fullName>
    </submittedName>
</protein>
<dbReference type="Pfam" id="PF01263">
    <property type="entry name" value="Aldose_epim"/>
    <property type="match status" value="1"/>
</dbReference>
<dbReference type="AlphaFoldDB" id="A0A0R1NSZ6"/>
<proteinExistence type="predicted"/>
<accession>A0A0R1NSZ6</accession>
<evidence type="ECO:0000313" key="2">
    <source>
        <dbReference type="Proteomes" id="UP000051439"/>
    </source>
</evidence>
<dbReference type="SUPFAM" id="SSF74650">
    <property type="entry name" value="Galactose mutarotase-like"/>
    <property type="match status" value="1"/>
</dbReference>
<gene>
    <name evidence="1" type="ORF">FC98_GL000165</name>
</gene>
<dbReference type="PATRIC" id="fig|1423766.4.peg.161"/>
<dbReference type="InterPro" id="IPR008183">
    <property type="entry name" value="Aldose_1/G6P_1-epimerase"/>
</dbReference>
<dbReference type="GO" id="GO:0030246">
    <property type="term" value="F:carbohydrate binding"/>
    <property type="evidence" value="ECO:0007669"/>
    <property type="project" value="InterPro"/>
</dbReference>
<dbReference type="EMBL" id="AZEB01000001">
    <property type="protein sequence ID" value="KRL23438.1"/>
    <property type="molecule type" value="Genomic_DNA"/>
</dbReference>
<dbReference type="Gene3D" id="2.70.98.10">
    <property type="match status" value="1"/>
</dbReference>
<dbReference type="RefSeq" id="WP_008856812.1">
    <property type="nucleotide sequence ID" value="NZ_AZEB01000001.1"/>
</dbReference>
<name>A0A0R1NSZ6_9LACO</name>
<dbReference type="InterPro" id="IPR014718">
    <property type="entry name" value="GH-type_carb-bd"/>
</dbReference>
<dbReference type="InterPro" id="IPR011013">
    <property type="entry name" value="Gal_mutarotase_sf_dom"/>
</dbReference>
<dbReference type="Proteomes" id="UP000051439">
    <property type="component" value="Unassembled WGS sequence"/>
</dbReference>